<keyword evidence="2" id="KW-0812">Transmembrane</keyword>
<evidence type="ECO:0000256" key="1">
    <source>
        <dbReference type="SAM" id="MobiDB-lite"/>
    </source>
</evidence>
<evidence type="ECO:0000313" key="3">
    <source>
        <dbReference type="EMBL" id="MQS13797.1"/>
    </source>
</evidence>
<keyword evidence="4" id="KW-1185">Reference proteome</keyword>
<keyword evidence="2" id="KW-1133">Transmembrane helix</keyword>
<keyword evidence="2" id="KW-0472">Membrane</keyword>
<evidence type="ECO:0000313" key="4">
    <source>
        <dbReference type="Proteomes" id="UP000450000"/>
    </source>
</evidence>
<protein>
    <submittedName>
        <fullName evidence="3">Uncharacterized protein</fullName>
    </submittedName>
</protein>
<gene>
    <name evidence="3" type="ORF">F7Q99_16350</name>
</gene>
<feature type="compositionally biased region" description="Basic and acidic residues" evidence="1">
    <location>
        <begin position="80"/>
        <end position="110"/>
    </location>
</feature>
<proteinExistence type="predicted"/>
<dbReference type="EMBL" id="WBOF01000001">
    <property type="protein sequence ID" value="MQS13797.1"/>
    <property type="molecule type" value="Genomic_DNA"/>
</dbReference>
<reference evidence="3 4" key="1">
    <citation type="submission" date="2019-09" db="EMBL/GenBank/DDBJ databases">
        <title>Genome Sequences of Streptomyces kaniharaensis ATCC 21070.</title>
        <authorList>
            <person name="Zhu W."/>
            <person name="De Crecy-Lagard V."/>
            <person name="Richards N.G."/>
        </authorList>
    </citation>
    <scope>NUCLEOTIDE SEQUENCE [LARGE SCALE GENOMIC DNA]</scope>
    <source>
        <strain evidence="3 4">SF-557</strain>
    </source>
</reference>
<feature type="transmembrane region" description="Helical" evidence="2">
    <location>
        <begin position="12"/>
        <end position="31"/>
    </location>
</feature>
<organism evidence="3 4">
    <name type="scientific">Streptomyces kaniharaensis</name>
    <dbReference type="NCBI Taxonomy" id="212423"/>
    <lineage>
        <taxon>Bacteria</taxon>
        <taxon>Bacillati</taxon>
        <taxon>Actinomycetota</taxon>
        <taxon>Actinomycetes</taxon>
        <taxon>Kitasatosporales</taxon>
        <taxon>Streptomycetaceae</taxon>
        <taxon>Streptomyces</taxon>
    </lineage>
</organism>
<accession>A0A6N7KTZ7</accession>
<dbReference type="OrthoDB" id="4251505at2"/>
<dbReference type="Proteomes" id="UP000450000">
    <property type="component" value="Unassembled WGS sequence"/>
</dbReference>
<feature type="region of interest" description="Disordered" evidence="1">
    <location>
        <begin position="62"/>
        <end position="155"/>
    </location>
</feature>
<name>A0A6N7KTZ7_9ACTN</name>
<evidence type="ECO:0000256" key="2">
    <source>
        <dbReference type="SAM" id="Phobius"/>
    </source>
</evidence>
<feature type="compositionally biased region" description="Basic and acidic residues" evidence="1">
    <location>
        <begin position="119"/>
        <end position="139"/>
    </location>
</feature>
<feature type="transmembrane region" description="Helical" evidence="2">
    <location>
        <begin position="37"/>
        <end position="54"/>
    </location>
</feature>
<dbReference type="AlphaFoldDB" id="A0A6N7KTZ7"/>
<dbReference type="RefSeq" id="WP_153462293.1">
    <property type="nucleotide sequence ID" value="NZ_WBOF01000001.1"/>
</dbReference>
<sequence>MADTDDKKASAQVWGAAVVVASALAVVAAYLINGAVLVLAVAGVEVLLLMVYVGRRWRALHQSKAPERHRSSAGSPGAAHCERCRRAREALDARQARDRTRADREPDGSPHSRRPQGRAPHEHPWTAERAVTRSVDRTTARGAAPDSAGRVVGHQ</sequence>
<comment type="caution">
    <text evidence="3">The sequence shown here is derived from an EMBL/GenBank/DDBJ whole genome shotgun (WGS) entry which is preliminary data.</text>
</comment>